<evidence type="ECO:0000313" key="2">
    <source>
        <dbReference type="Proteomes" id="UP000444721"/>
    </source>
</evidence>
<name>A0A6A5B603_NAEFO</name>
<keyword evidence="2" id="KW-1185">Reference proteome</keyword>
<dbReference type="CDD" id="cd22997">
    <property type="entry name" value="GT_LH"/>
    <property type="match status" value="1"/>
</dbReference>
<dbReference type="VEuPathDB" id="AmoebaDB:FDP41_008424"/>
<dbReference type="RefSeq" id="XP_044557930.1">
    <property type="nucleotide sequence ID" value="XM_044712276.1"/>
</dbReference>
<dbReference type="OrthoDB" id="10332248at2759"/>
<protein>
    <submittedName>
        <fullName evidence="1">Uncharacterized protein</fullName>
    </submittedName>
</protein>
<dbReference type="EMBL" id="VFQX01000061">
    <property type="protein sequence ID" value="KAF0973217.1"/>
    <property type="molecule type" value="Genomic_DNA"/>
</dbReference>
<reference evidence="1 2" key="1">
    <citation type="journal article" date="2019" name="Sci. Rep.">
        <title>Nanopore sequencing improves the draft genome of the human pathogenic amoeba Naegleria fowleri.</title>
        <authorList>
            <person name="Liechti N."/>
            <person name="Schurch N."/>
            <person name="Bruggmann R."/>
            <person name="Wittwer M."/>
        </authorList>
    </citation>
    <scope>NUCLEOTIDE SEQUENCE [LARGE SCALE GENOMIC DNA]</scope>
    <source>
        <strain evidence="1 2">ATCC 30894</strain>
    </source>
</reference>
<comment type="caution">
    <text evidence="1">The sequence shown here is derived from an EMBL/GenBank/DDBJ whole genome shotgun (WGS) entry which is preliminary data.</text>
</comment>
<gene>
    <name evidence="1" type="ORF">FDP41_008424</name>
</gene>
<organism evidence="1 2">
    <name type="scientific">Naegleria fowleri</name>
    <name type="common">Brain eating amoeba</name>
    <dbReference type="NCBI Taxonomy" id="5763"/>
    <lineage>
        <taxon>Eukaryota</taxon>
        <taxon>Discoba</taxon>
        <taxon>Heterolobosea</taxon>
        <taxon>Tetramitia</taxon>
        <taxon>Eutetramitia</taxon>
        <taxon>Vahlkampfiidae</taxon>
        <taxon>Naegleria</taxon>
    </lineage>
</organism>
<dbReference type="GeneID" id="68115642"/>
<evidence type="ECO:0000313" key="1">
    <source>
        <dbReference type="EMBL" id="KAF0973217.1"/>
    </source>
</evidence>
<dbReference type="VEuPathDB" id="AmoebaDB:NF0033390"/>
<dbReference type="Proteomes" id="UP000444721">
    <property type="component" value="Unassembled WGS sequence"/>
</dbReference>
<accession>A0A6A5B603</accession>
<dbReference type="VEuPathDB" id="AmoebaDB:NfTy_093390"/>
<sequence>MRFFENRRLLLLLGGIILLGVTIVFQIVVQHQQLKNGHLADSLILRSNPLPCETCNSSSTLINDKLSQRSLEGKRRQQRVFPITFFTNVKIEHGGNYESTWGVGALCGVYLQSYFSYNLLLGMTEESSQGVVVETFPTIIGQEDRPGDYGHWRKYLILDQFLKSEASNYIQEDDFVFFSDGLDVTFNGNVQHIKDIYYEYLKDEQFDTENTHWPLLFNSEKNKWPPISLFNGIKNLDMTFLQKNYTENYPKNPSYCPPNSGFQYLNSGMYVGRKRDVKMYLQAAFAMVENPNYIHNDDQAAVQIMYVSKSSHYPVLGDCRTAMGLPTYLACDHIRVVNETYCHVSNKEIPERIPIAMHSNGPKCDNFCPCVRAKSIHSKLKQFMDEEMEKQKGVEFKDLKTNLKVLFYNSSLNKVIDIVVNGFCSARQLFDVPYSGCMVK</sequence>
<proteinExistence type="predicted"/>
<dbReference type="AlphaFoldDB" id="A0A6A5B603"/>